<sequence>MRRTTVYIGSRRASPILLRGLVNLEYRGYDSAGMAILDLSVVYKNNSDLYPVHTSSSIPLLRNAVH</sequence>
<dbReference type="RefSeq" id="WP_193807568.1">
    <property type="nucleotide sequence ID" value="NZ_CP087714.1"/>
</dbReference>
<protein>
    <recommendedName>
        <fullName evidence="3">Glutamine amidotransferase type-2 domain-containing protein</fullName>
    </recommendedName>
</protein>
<evidence type="ECO:0008006" key="3">
    <source>
        <dbReference type="Google" id="ProtNLM"/>
    </source>
</evidence>
<dbReference type="Gene3D" id="3.60.20.10">
    <property type="entry name" value="Glutamine Phosphoribosylpyrophosphate, subunit 1, domain 1"/>
    <property type="match status" value="1"/>
</dbReference>
<reference evidence="1 2" key="1">
    <citation type="submission" date="2021-11" db="EMBL/GenBank/DDBJ databases">
        <title>Whole genome of Geoglobus acetivorans.</title>
        <authorList>
            <person name="Liu D."/>
        </authorList>
    </citation>
    <scope>NUCLEOTIDE SEQUENCE [LARGE SCALE GENOMIC DNA]</scope>
    <source>
        <strain evidence="1 2">SBH6</strain>
    </source>
</reference>
<evidence type="ECO:0000313" key="1">
    <source>
        <dbReference type="EMBL" id="XAT63583.1"/>
    </source>
</evidence>
<dbReference type="GeneID" id="90450036"/>
<proteinExistence type="predicted"/>
<organism evidence="1 2">
    <name type="scientific">Geoglobus acetivorans</name>
    <dbReference type="NCBI Taxonomy" id="565033"/>
    <lineage>
        <taxon>Archaea</taxon>
        <taxon>Methanobacteriati</taxon>
        <taxon>Methanobacteriota</taxon>
        <taxon>Archaeoglobi</taxon>
        <taxon>Archaeoglobales</taxon>
        <taxon>Archaeoglobaceae</taxon>
        <taxon>Geoglobus</taxon>
    </lineage>
</organism>
<dbReference type="InterPro" id="IPR029055">
    <property type="entry name" value="Ntn_hydrolases_N"/>
</dbReference>
<gene>
    <name evidence="1" type="ORF">LPQ35_10035</name>
</gene>
<dbReference type="EMBL" id="CP087714">
    <property type="protein sequence ID" value="XAT63583.1"/>
    <property type="molecule type" value="Genomic_DNA"/>
</dbReference>
<dbReference type="Proteomes" id="UP001492541">
    <property type="component" value="Chromosome"/>
</dbReference>
<accession>A0ABZ3H475</accession>
<name>A0ABZ3H475_GEOAI</name>
<evidence type="ECO:0000313" key="2">
    <source>
        <dbReference type="Proteomes" id="UP001492541"/>
    </source>
</evidence>
<keyword evidence="2" id="KW-1185">Reference proteome</keyword>
<dbReference type="SUPFAM" id="SSF56235">
    <property type="entry name" value="N-terminal nucleophile aminohydrolases (Ntn hydrolases)"/>
    <property type="match status" value="1"/>
</dbReference>